<dbReference type="Pfam" id="PF12981">
    <property type="entry name" value="DUF3865"/>
    <property type="match status" value="1"/>
</dbReference>
<dbReference type="Gene3D" id="1.20.910.10">
    <property type="entry name" value="Heme oxygenase-like"/>
    <property type="match status" value="1"/>
</dbReference>
<organism evidence="1 2">
    <name type="scientific">Streptomyces desertarenae</name>
    <dbReference type="NCBI Taxonomy" id="2666184"/>
    <lineage>
        <taxon>Bacteria</taxon>
        <taxon>Bacillati</taxon>
        <taxon>Actinomycetota</taxon>
        <taxon>Actinomycetes</taxon>
        <taxon>Kitasatosporales</taxon>
        <taxon>Streptomycetaceae</taxon>
        <taxon>Streptomyces</taxon>
    </lineage>
</organism>
<comment type="caution">
    <text evidence="1">The sequence shown here is derived from an EMBL/GenBank/DDBJ whole genome shotgun (WGS) entry which is preliminary data.</text>
</comment>
<name>A0ABW4PKR0_9ACTN</name>
<evidence type="ECO:0000313" key="2">
    <source>
        <dbReference type="Proteomes" id="UP001597365"/>
    </source>
</evidence>
<dbReference type="EMBL" id="JBHUFU010000004">
    <property type="protein sequence ID" value="MFD1829816.1"/>
    <property type="molecule type" value="Genomic_DNA"/>
</dbReference>
<dbReference type="RefSeq" id="WP_380898729.1">
    <property type="nucleotide sequence ID" value="NZ_JBHUFU010000004.1"/>
</dbReference>
<protein>
    <submittedName>
        <fullName evidence="1">DUF3865 domain-containing protein</fullName>
    </submittedName>
</protein>
<keyword evidence="2" id="KW-1185">Reference proteome</keyword>
<dbReference type="InterPro" id="IPR016084">
    <property type="entry name" value="Haem_Oase-like_multi-hlx"/>
</dbReference>
<sequence>MTTTAPAPTLDTLYGTSLVEAYLRANPETRSYIHATLQGTRNSGDDLVDKHLKPMIDTVYRQIRALVGPSSLTEAQARMYIAELAVFARHNAQFLRLAAAQVYSSCPALGHEFDRNFLEEGGEPGKVPAHYILYTRALLADLGLCVNGHVPADETAKLVLQHQVLVNSHMTSLIAGGYYATEGVAVAETEILREITDRYGELTSGVSGAALKHLDYYYRLHLDEGHEAAQVGGMSVEEAHIEGLARFIRQSELFRLDLPQALEGFLQIFNAMAHWWTQLTYCARELN</sequence>
<proteinExistence type="predicted"/>
<dbReference type="Proteomes" id="UP001597365">
    <property type="component" value="Unassembled WGS sequence"/>
</dbReference>
<evidence type="ECO:0000313" key="1">
    <source>
        <dbReference type="EMBL" id="MFD1829816.1"/>
    </source>
</evidence>
<gene>
    <name evidence="1" type="ORF">ACFSJS_09070</name>
</gene>
<accession>A0ABW4PKR0</accession>
<dbReference type="InterPro" id="IPR024477">
    <property type="entry name" value="DUF3865_CADD-like"/>
</dbReference>
<reference evidence="2" key="1">
    <citation type="journal article" date="2019" name="Int. J. Syst. Evol. Microbiol.">
        <title>The Global Catalogue of Microorganisms (GCM) 10K type strain sequencing project: providing services to taxonomists for standard genome sequencing and annotation.</title>
        <authorList>
            <consortium name="The Broad Institute Genomics Platform"/>
            <consortium name="The Broad Institute Genome Sequencing Center for Infectious Disease"/>
            <person name="Wu L."/>
            <person name="Ma J."/>
        </authorList>
    </citation>
    <scope>NUCLEOTIDE SEQUENCE [LARGE SCALE GENOMIC DNA]</scope>
    <source>
        <strain evidence="2">CGMCC 4.7455</strain>
    </source>
</reference>